<accession>A0AAV1VBQ9</accession>
<dbReference type="Pfam" id="PF10551">
    <property type="entry name" value="MULE"/>
    <property type="match status" value="1"/>
</dbReference>
<dbReference type="Proteomes" id="UP001162060">
    <property type="component" value="Unassembled WGS sequence"/>
</dbReference>
<evidence type="ECO:0000313" key="2">
    <source>
        <dbReference type="EMBL" id="CAK7944389.1"/>
    </source>
</evidence>
<evidence type="ECO:0000259" key="1">
    <source>
        <dbReference type="Pfam" id="PF10551"/>
    </source>
</evidence>
<dbReference type="PANTHER" id="PTHR31973">
    <property type="entry name" value="POLYPROTEIN, PUTATIVE-RELATED"/>
    <property type="match status" value="1"/>
</dbReference>
<name>A0AAV1VBQ9_9STRA</name>
<dbReference type="PANTHER" id="PTHR31973:SF171">
    <property type="entry name" value="OS12G0597300 PROTEIN"/>
    <property type="match status" value="1"/>
</dbReference>
<dbReference type="AlphaFoldDB" id="A0AAV1VBQ9"/>
<dbReference type="InterPro" id="IPR018289">
    <property type="entry name" value="MULE_transposase_dom"/>
</dbReference>
<dbReference type="EMBL" id="CAKLBY020000307">
    <property type="protein sequence ID" value="CAK7944389.1"/>
    <property type="molecule type" value="Genomic_DNA"/>
</dbReference>
<gene>
    <name evidence="2" type="ORF">PM001_LOCUS29539</name>
</gene>
<comment type="caution">
    <text evidence="2">The sequence shown here is derived from an EMBL/GenBank/DDBJ whole genome shotgun (WGS) entry which is preliminary data.</text>
</comment>
<evidence type="ECO:0000313" key="3">
    <source>
        <dbReference type="Proteomes" id="UP001162060"/>
    </source>
</evidence>
<protein>
    <recommendedName>
        <fullName evidence="1">MULE transposase domain-containing protein</fullName>
    </recommendedName>
</protein>
<reference evidence="2" key="1">
    <citation type="submission" date="2024-01" db="EMBL/GenBank/DDBJ databases">
        <authorList>
            <person name="Webb A."/>
        </authorList>
    </citation>
    <scope>NUCLEOTIDE SEQUENCE</scope>
    <source>
        <strain evidence="2">Pm1</strain>
    </source>
</reference>
<proteinExistence type="predicted"/>
<sequence length="213" mass="23490">MTAATRSVAAVYTTGPEHVRRLFVAYQASIAGLRTVCRQLLGLEGTHLRSKCVGTLLAAAAVDGKGALFPLAIAVVDANNYKNWLWFLIELRTLLEANSPNLQCLTFLPDLQKGLIDGVQKFFSDAFQGFCMRHLSENFQKVFKNVSLMKLLCQAAYASTDVEFDTKMSEIEEISIEAKELIVGIAKNLCANSTFEGERFGHLTFKIAESLSD</sequence>
<organism evidence="2 3">
    <name type="scientific">Peronospora matthiolae</name>
    <dbReference type="NCBI Taxonomy" id="2874970"/>
    <lineage>
        <taxon>Eukaryota</taxon>
        <taxon>Sar</taxon>
        <taxon>Stramenopiles</taxon>
        <taxon>Oomycota</taxon>
        <taxon>Peronosporomycetes</taxon>
        <taxon>Peronosporales</taxon>
        <taxon>Peronosporaceae</taxon>
        <taxon>Peronospora</taxon>
    </lineage>
</organism>
<feature type="domain" description="MULE transposase" evidence="1">
    <location>
        <begin position="41"/>
        <end position="138"/>
    </location>
</feature>